<dbReference type="Proteomes" id="UP000305546">
    <property type="component" value="Unassembled WGS sequence"/>
</dbReference>
<dbReference type="Pfam" id="PF04138">
    <property type="entry name" value="GtrA_DPMS_TM"/>
    <property type="match status" value="1"/>
</dbReference>
<evidence type="ECO:0000313" key="8">
    <source>
        <dbReference type="EMBL" id="TNC21825.1"/>
    </source>
</evidence>
<keyword evidence="3 6" id="KW-0812">Transmembrane</keyword>
<dbReference type="PANTHER" id="PTHR38459">
    <property type="entry name" value="PROPHAGE BACTOPRENOL-LINKED GLUCOSE TRANSLOCASE HOMOLOG"/>
    <property type="match status" value="1"/>
</dbReference>
<dbReference type="GO" id="GO:0005886">
    <property type="term" value="C:plasma membrane"/>
    <property type="evidence" value="ECO:0007669"/>
    <property type="project" value="TreeGrafter"/>
</dbReference>
<feature type="transmembrane region" description="Helical" evidence="6">
    <location>
        <begin position="67"/>
        <end position="91"/>
    </location>
</feature>
<dbReference type="InterPro" id="IPR051401">
    <property type="entry name" value="GtrA_CellWall_Glycosyl"/>
</dbReference>
<dbReference type="EMBL" id="VDFW01000031">
    <property type="protein sequence ID" value="TNC21825.1"/>
    <property type="molecule type" value="Genomic_DNA"/>
</dbReference>
<keyword evidence="9" id="KW-1185">Reference proteome</keyword>
<accession>A0A5C4LVC3</accession>
<gene>
    <name evidence="8" type="ORF">FG385_27285</name>
</gene>
<feature type="transmembrane region" description="Helical" evidence="6">
    <location>
        <begin position="97"/>
        <end position="118"/>
    </location>
</feature>
<reference evidence="8 9" key="1">
    <citation type="submission" date="2019-06" db="EMBL/GenBank/DDBJ databases">
        <title>Amycolatopsis alkalitolerans sp. nov., isolated from Gastrodia elata Blume.</title>
        <authorList>
            <person name="Narsing Rao M.P."/>
            <person name="Li W.J."/>
        </authorList>
    </citation>
    <scope>NUCLEOTIDE SEQUENCE [LARGE SCALE GENOMIC DNA]</scope>
    <source>
        <strain evidence="8 9">SYSUP0005</strain>
    </source>
</reference>
<evidence type="ECO:0000256" key="2">
    <source>
        <dbReference type="ARBA" id="ARBA00009399"/>
    </source>
</evidence>
<comment type="caution">
    <text evidence="8">The sequence shown here is derived from an EMBL/GenBank/DDBJ whole genome shotgun (WGS) entry which is preliminary data.</text>
</comment>
<feature type="domain" description="GtrA/DPMS transmembrane" evidence="7">
    <location>
        <begin position="8"/>
        <end position="117"/>
    </location>
</feature>
<sequence>MTLGRLVRFGLVGVLNTATYYGLYLLLHRFMPYLAAHVLAFLISMTGSYFLNCAFTFRTRPTWKKFLLFPLSNATNLVVTSTGLYLLVGVWHLNQVVAPLVAAAFAVPVTFVVAKLVLVGQETVR</sequence>
<name>A0A5C4LVC3_9PSEU</name>
<evidence type="ECO:0000256" key="4">
    <source>
        <dbReference type="ARBA" id="ARBA00022989"/>
    </source>
</evidence>
<proteinExistence type="inferred from homology"/>
<organism evidence="8 9">
    <name type="scientific">Amycolatopsis alkalitolerans</name>
    <dbReference type="NCBI Taxonomy" id="2547244"/>
    <lineage>
        <taxon>Bacteria</taxon>
        <taxon>Bacillati</taxon>
        <taxon>Actinomycetota</taxon>
        <taxon>Actinomycetes</taxon>
        <taxon>Pseudonocardiales</taxon>
        <taxon>Pseudonocardiaceae</taxon>
        <taxon>Amycolatopsis</taxon>
    </lineage>
</organism>
<dbReference type="PANTHER" id="PTHR38459:SF1">
    <property type="entry name" value="PROPHAGE BACTOPRENOL-LINKED GLUCOSE TRANSLOCASE HOMOLOG"/>
    <property type="match status" value="1"/>
</dbReference>
<keyword evidence="4 6" id="KW-1133">Transmembrane helix</keyword>
<feature type="transmembrane region" description="Helical" evidence="6">
    <location>
        <begin position="33"/>
        <end position="55"/>
    </location>
</feature>
<evidence type="ECO:0000256" key="5">
    <source>
        <dbReference type="ARBA" id="ARBA00023136"/>
    </source>
</evidence>
<evidence type="ECO:0000256" key="6">
    <source>
        <dbReference type="SAM" id="Phobius"/>
    </source>
</evidence>
<evidence type="ECO:0000256" key="1">
    <source>
        <dbReference type="ARBA" id="ARBA00004141"/>
    </source>
</evidence>
<dbReference type="OrthoDB" id="2666802at2"/>
<evidence type="ECO:0000256" key="3">
    <source>
        <dbReference type="ARBA" id="ARBA00022692"/>
    </source>
</evidence>
<dbReference type="GO" id="GO:0000271">
    <property type="term" value="P:polysaccharide biosynthetic process"/>
    <property type="evidence" value="ECO:0007669"/>
    <property type="project" value="InterPro"/>
</dbReference>
<dbReference type="RefSeq" id="WP_139099655.1">
    <property type="nucleotide sequence ID" value="NZ_VDFW01000031.1"/>
</dbReference>
<keyword evidence="5 6" id="KW-0472">Membrane</keyword>
<comment type="subcellular location">
    <subcellularLocation>
        <location evidence="1">Membrane</location>
        <topology evidence="1">Multi-pass membrane protein</topology>
    </subcellularLocation>
</comment>
<feature type="transmembrane region" description="Helical" evidence="6">
    <location>
        <begin position="7"/>
        <end position="27"/>
    </location>
</feature>
<evidence type="ECO:0000313" key="9">
    <source>
        <dbReference type="Proteomes" id="UP000305546"/>
    </source>
</evidence>
<dbReference type="AlphaFoldDB" id="A0A5C4LVC3"/>
<comment type="similarity">
    <text evidence="2">Belongs to the GtrA family.</text>
</comment>
<evidence type="ECO:0000259" key="7">
    <source>
        <dbReference type="Pfam" id="PF04138"/>
    </source>
</evidence>
<dbReference type="InterPro" id="IPR007267">
    <property type="entry name" value="GtrA_DPMS_TM"/>
</dbReference>
<protein>
    <submittedName>
        <fullName evidence="8">GtrA family protein</fullName>
    </submittedName>
</protein>